<dbReference type="AlphaFoldDB" id="A0A0A9DYW6"/>
<accession>A0A0A9DYW6</accession>
<organism evidence="1">
    <name type="scientific">Arundo donax</name>
    <name type="common">Giant reed</name>
    <name type="synonym">Donax arundinaceus</name>
    <dbReference type="NCBI Taxonomy" id="35708"/>
    <lineage>
        <taxon>Eukaryota</taxon>
        <taxon>Viridiplantae</taxon>
        <taxon>Streptophyta</taxon>
        <taxon>Embryophyta</taxon>
        <taxon>Tracheophyta</taxon>
        <taxon>Spermatophyta</taxon>
        <taxon>Magnoliopsida</taxon>
        <taxon>Liliopsida</taxon>
        <taxon>Poales</taxon>
        <taxon>Poaceae</taxon>
        <taxon>PACMAD clade</taxon>
        <taxon>Arundinoideae</taxon>
        <taxon>Arundineae</taxon>
        <taxon>Arundo</taxon>
    </lineage>
</organism>
<protein>
    <submittedName>
        <fullName evidence="1">Uncharacterized protein</fullName>
    </submittedName>
</protein>
<evidence type="ECO:0000313" key="1">
    <source>
        <dbReference type="EMBL" id="JAD90870.1"/>
    </source>
</evidence>
<proteinExistence type="predicted"/>
<name>A0A0A9DYW6_ARUDO</name>
<dbReference type="EMBL" id="GBRH01207025">
    <property type="protein sequence ID" value="JAD90870.1"/>
    <property type="molecule type" value="Transcribed_RNA"/>
</dbReference>
<reference evidence="1" key="2">
    <citation type="journal article" date="2015" name="Data Brief">
        <title>Shoot transcriptome of the giant reed, Arundo donax.</title>
        <authorList>
            <person name="Barrero R.A."/>
            <person name="Guerrero F.D."/>
            <person name="Moolhuijzen P."/>
            <person name="Goolsby J.A."/>
            <person name="Tidwell J."/>
            <person name="Bellgard S.E."/>
            <person name="Bellgard M.I."/>
        </authorList>
    </citation>
    <scope>NUCLEOTIDE SEQUENCE</scope>
    <source>
        <tissue evidence="1">Shoot tissue taken approximately 20 cm above the soil surface</tissue>
    </source>
</reference>
<sequence length="40" mass="4852">MGTTTMISPMWKMWHMAMFVQRKLYHLKMVQRSPLEKPIS</sequence>
<reference evidence="1" key="1">
    <citation type="submission" date="2014-09" db="EMBL/GenBank/DDBJ databases">
        <authorList>
            <person name="Magalhaes I.L.F."/>
            <person name="Oliveira U."/>
            <person name="Santos F.R."/>
            <person name="Vidigal T.H.D.A."/>
            <person name="Brescovit A.D."/>
            <person name="Santos A.J."/>
        </authorList>
    </citation>
    <scope>NUCLEOTIDE SEQUENCE</scope>
    <source>
        <tissue evidence="1">Shoot tissue taken approximately 20 cm above the soil surface</tissue>
    </source>
</reference>